<dbReference type="InterPro" id="IPR036663">
    <property type="entry name" value="Fumarylacetoacetase_C_sf"/>
</dbReference>
<dbReference type="PANTHER" id="PTHR11820:SF7">
    <property type="entry name" value="ACYLPYRUVASE FAHD1, MITOCHONDRIAL"/>
    <property type="match status" value="1"/>
</dbReference>
<comment type="caution">
    <text evidence="3">The sequence shown here is derived from an EMBL/GenBank/DDBJ whole genome shotgun (WGS) entry which is preliminary data.</text>
</comment>
<name>A0A9X2WQE3_9GAMM</name>
<keyword evidence="4" id="KW-1185">Reference proteome</keyword>
<dbReference type="EMBL" id="JAMTCD010000029">
    <property type="protein sequence ID" value="MCT7943379.1"/>
    <property type="molecule type" value="Genomic_DNA"/>
</dbReference>
<gene>
    <name evidence="3" type="ORF">NE535_16550</name>
</gene>
<keyword evidence="1" id="KW-0479">Metal-binding</keyword>
<dbReference type="Proteomes" id="UP001155546">
    <property type="component" value="Unassembled WGS sequence"/>
</dbReference>
<dbReference type="PANTHER" id="PTHR11820">
    <property type="entry name" value="ACYLPYRUVASE"/>
    <property type="match status" value="1"/>
</dbReference>
<feature type="domain" description="Fumarylacetoacetase-like C-terminal" evidence="2">
    <location>
        <begin position="16"/>
        <end position="190"/>
    </location>
</feature>
<dbReference type="InterPro" id="IPR011234">
    <property type="entry name" value="Fumarylacetoacetase-like_C"/>
</dbReference>
<organism evidence="3 4">
    <name type="scientific">Shewanella holmiensis</name>
    <dbReference type="NCBI Taxonomy" id="2952222"/>
    <lineage>
        <taxon>Bacteria</taxon>
        <taxon>Pseudomonadati</taxon>
        <taxon>Pseudomonadota</taxon>
        <taxon>Gammaproteobacteria</taxon>
        <taxon>Alteromonadales</taxon>
        <taxon>Shewanellaceae</taxon>
        <taxon>Shewanella</taxon>
    </lineage>
</organism>
<dbReference type="GO" id="GO:0046872">
    <property type="term" value="F:metal ion binding"/>
    <property type="evidence" value="ECO:0007669"/>
    <property type="project" value="UniProtKB-KW"/>
</dbReference>
<dbReference type="SUPFAM" id="SSF56529">
    <property type="entry name" value="FAH"/>
    <property type="match status" value="1"/>
</dbReference>
<evidence type="ECO:0000313" key="4">
    <source>
        <dbReference type="Proteomes" id="UP001155546"/>
    </source>
</evidence>
<protein>
    <submittedName>
        <fullName evidence="3">Fumarylacetoacetate hydrolase family protein</fullName>
    </submittedName>
</protein>
<dbReference type="RefSeq" id="WP_261299713.1">
    <property type="nucleotide sequence ID" value="NZ_JAMTCD010000029.1"/>
</dbReference>
<evidence type="ECO:0000313" key="3">
    <source>
        <dbReference type="EMBL" id="MCT7943379.1"/>
    </source>
</evidence>
<dbReference type="Pfam" id="PF01557">
    <property type="entry name" value="FAA_hydrolase"/>
    <property type="match status" value="1"/>
</dbReference>
<accession>A0A9X2WQE3</accession>
<reference evidence="3" key="1">
    <citation type="journal article" date="2023" name="Int. J. Syst. Evol. Microbiol.">
        <title>&lt;i&gt;Shewanella septentrionalis&lt;/i&gt; sp. nov. and &lt;i&gt;Shewanella holmiensis&lt;/i&gt; sp. nov., isolated from Baltic Sea water and sediments.</title>
        <authorList>
            <person name="Martin-Rodriguez A.J."/>
            <person name="Thorell K."/>
            <person name="Joffre E."/>
            <person name="Jensie-Markopoulos S."/>
            <person name="Moore E.R.B."/>
            <person name="Sjoling A."/>
        </authorList>
    </citation>
    <scope>NUCLEOTIDE SEQUENCE</scope>
    <source>
        <strain evidence="3">SP1S2-7</strain>
    </source>
</reference>
<keyword evidence="3" id="KW-0378">Hydrolase</keyword>
<sequence length="225" mass="25209">MQHISLNRQLFITPSKLVCIGRNYVEHIHELGNDIPDDMVVFIKPNSAINTQLNSVHLQQALHYEAELCFLVENGQFSAVGLGFDLTKRHLQSQLKSKGLPWERAKAFNGSAVFSDFVSINQLDQDCDSHHWCFSLTIDGKLSQLGHSQLMIYSTSDIFSGISDFLTLENGDIVMTGTPKGVGEVVSGSIFELTLWQGIEYQSEQQLIEDIANTKPIIKQQWLAV</sequence>
<dbReference type="Gene3D" id="3.90.850.10">
    <property type="entry name" value="Fumarylacetoacetase-like, C-terminal domain"/>
    <property type="match status" value="1"/>
</dbReference>
<proteinExistence type="predicted"/>
<evidence type="ECO:0000259" key="2">
    <source>
        <dbReference type="Pfam" id="PF01557"/>
    </source>
</evidence>
<dbReference type="GO" id="GO:0018773">
    <property type="term" value="F:acetylpyruvate hydrolase activity"/>
    <property type="evidence" value="ECO:0007669"/>
    <property type="project" value="TreeGrafter"/>
</dbReference>
<evidence type="ECO:0000256" key="1">
    <source>
        <dbReference type="ARBA" id="ARBA00022723"/>
    </source>
</evidence>
<dbReference type="AlphaFoldDB" id="A0A9X2WQE3"/>